<evidence type="ECO:0000313" key="1">
    <source>
        <dbReference type="EMBL" id="MED6115013.1"/>
    </source>
</evidence>
<accession>A0ABU6QT14</accession>
<keyword evidence="2" id="KW-1185">Reference proteome</keyword>
<proteinExistence type="predicted"/>
<comment type="caution">
    <text evidence="1">The sequence shown here is derived from an EMBL/GenBank/DDBJ whole genome shotgun (WGS) entry which is preliminary data.</text>
</comment>
<dbReference type="EMBL" id="JASCZI010001461">
    <property type="protein sequence ID" value="MED6115013.1"/>
    <property type="molecule type" value="Genomic_DNA"/>
</dbReference>
<organism evidence="1 2">
    <name type="scientific">Stylosanthes scabra</name>
    <dbReference type="NCBI Taxonomy" id="79078"/>
    <lineage>
        <taxon>Eukaryota</taxon>
        <taxon>Viridiplantae</taxon>
        <taxon>Streptophyta</taxon>
        <taxon>Embryophyta</taxon>
        <taxon>Tracheophyta</taxon>
        <taxon>Spermatophyta</taxon>
        <taxon>Magnoliopsida</taxon>
        <taxon>eudicotyledons</taxon>
        <taxon>Gunneridae</taxon>
        <taxon>Pentapetalae</taxon>
        <taxon>rosids</taxon>
        <taxon>fabids</taxon>
        <taxon>Fabales</taxon>
        <taxon>Fabaceae</taxon>
        <taxon>Papilionoideae</taxon>
        <taxon>50 kb inversion clade</taxon>
        <taxon>dalbergioids sensu lato</taxon>
        <taxon>Dalbergieae</taxon>
        <taxon>Pterocarpus clade</taxon>
        <taxon>Stylosanthes</taxon>
    </lineage>
</organism>
<protein>
    <submittedName>
        <fullName evidence="1">Uncharacterized protein</fullName>
    </submittedName>
</protein>
<reference evidence="1 2" key="1">
    <citation type="journal article" date="2023" name="Plants (Basel)">
        <title>Bridging the Gap: Combining Genomics and Transcriptomics Approaches to Understand Stylosanthes scabra, an Orphan Legume from the Brazilian Caatinga.</title>
        <authorList>
            <person name="Ferreira-Neto J.R.C."/>
            <person name="da Silva M.D."/>
            <person name="Binneck E."/>
            <person name="de Melo N.F."/>
            <person name="da Silva R.H."/>
            <person name="de Melo A.L.T.M."/>
            <person name="Pandolfi V."/>
            <person name="Bustamante F.O."/>
            <person name="Brasileiro-Vidal A.C."/>
            <person name="Benko-Iseppon A.M."/>
        </authorList>
    </citation>
    <scope>NUCLEOTIDE SEQUENCE [LARGE SCALE GENOMIC DNA]</scope>
    <source>
        <tissue evidence="1">Leaves</tissue>
    </source>
</reference>
<gene>
    <name evidence="1" type="ORF">PIB30_086082</name>
</gene>
<evidence type="ECO:0000313" key="2">
    <source>
        <dbReference type="Proteomes" id="UP001341840"/>
    </source>
</evidence>
<dbReference type="Proteomes" id="UP001341840">
    <property type="component" value="Unassembled WGS sequence"/>
</dbReference>
<sequence>MIQPLLPQRSAWPTRLQCELDDLPEQLPTKLISDAPTSIASFRNSSSSKLLEVVEGGLWLLSNVAAFPASCLLQKALSIFLSWLLYLAFSSDSLSAVKSITMCSFLLDSGIFGEDIGGKF</sequence>
<name>A0ABU6QT14_9FABA</name>